<dbReference type="EMBL" id="LR899011">
    <property type="protein sequence ID" value="CAD7084254.1"/>
    <property type="molecule type" value="Genomic_DNA"/>
</dbReference>
<dbReference type="AlphaFoldDB" id="A0A7R8UNT8"/>
<gene>
    <name evidence="1" type="ORF">HERILL_LOCUS7159</name>
</gene>
<sequence>MHLRADCYQNTIHNNNLISALRNTVENTLDPINQSASKRNVTLCFSFLGGAAYYFRYSDKNQIVLCSRRSH</sequence>
<protein>
    <submittedName>
        <fullName evidence="1">Uncharacterized protein</fullName>
    </submittedName>
</protein>
<dbReference type="InParanoid" id="A0A7R8UNT8"/>
<evidence type="ECO:0000313" key="2">
    <source>
        <dbReference type="Proteomes" id="UP000594454"/>
    </source>
</evidence>
<organism evidence="1 2">
    <name type="scientific">Hermetia illucens</name>
    <name type="common">Black soldier fly</name>
    <dbReference type="NCBI Taxonomy" id="343691"/>
    <lineage>
        <taxon>Eukaryota</taxon>
        <taxon>Metazoa</taxon>
        <taxon>Ecdysozoa</taxon>
        <taxon>Arthropoda</taxon>
        <taxon>Hexapoda</taxon>
        <taxon>Insecta</taxon>
        <taxon>Pterygota</taxon>
        <taxon>Neoptera</taxon>
        <taxon>Endopterygota</taxon>
        <taxon>Diptera</taxon>
        <taxon>Brachycera</taxon>
        <taxon>Stratiomyomorpha</taxon>
        <taxon>Stratiomyidae</taxon>
        <taxon>Hermetiinae</taxon>
        <taxon>Hermetia</taxon>
    </lineage>
</organism>
<name>A0A7R8UNT8_HERIL</name>
<evidence type="ECO:0000313" key="1">
    <source>
        <dbReference type="EMBL" id="CAD7084254.1"/>
    </source>
</evidence>
<reference evidence="1 2" key="1">
    <citation type="submission" date="2020-11" db="EMBL/GenBank/DDBJ databases">
        <authorList>
            <person name="Wallbank WR R."/>
            <person name="Pardo Diaz C."/>
            <person name="Kozak K."/>
            <person name="Martin S."/>
            <person name="Jiggins C."/>
            <person name="Moest M."/>
            <person name="Warren A I."/>
            <person name="Generalovic N T."/>
            <person name="Byers J.R.P. K."/>
            <person name="Montejo-Kovacevich G."/>
            <person name="Yen C E."/>
        </authorList>
    </citation>
    <scope>NUCLEOTIDE SEQUENCE [LARGE SCALE GENOMIC DNA]</scope>
</reference>
<accession>A0A7R8UNT8</accession>
<dbReference type="Proteomes" id="UP000594454">
    <property type="component" value="Chromosome 3"/>
</dbReference>
<proteinExistence type="predicted"/>
<keyword evidence="2" id="KW-1185">Reference proteome</keyword>